<dbReference type="Gene3D" id="3.90.1150.10">
    <property type="entry name" value="Aspartate Aminotransferase, domain 1"/>
    <property type="match status" value="1"/>
</dbReference>
<dbReference type="Proteomes" id="UP000536624">
    <property type="component" value="Unassembled WGS sequence"/>
</dbReference>
<dbReference type="Gene3D" id="3.40.640.10">
    <property type="entry name" value="Type I PLP-dependent aspartate aminotransferase-like (Major domain)"/>
    <property type="match status" value="1"/>
</dbReference>
<keyword evidence="4" id="KW-0413">Isomerase</keyword>
<dbReference type="RefSeq" id="WP_167500581.1">
    <property type="nucleotide sequence ID" value="NZ_JAALLH010000001.1"/>
</dbReference>
<evidence type="ECO:0000313" key="5">
    <source>
        <dbReference type="Proteomes" id="UP000536624"/>
    </source>
</evidence>
<dbReference type="InterPro" id="IPR015421">
    <property type="entry name" value="PyrdxlP-dep_Trfase_major"/>
</dbReference>
<comment type="similarity">
    <text evidence="3">Belongs to the class-III pyridoxal-phosphate-dependent aminotransferase family.</text>
</comment>
<sequence>MAFEEKVGIPTLSNGDPHVRRGRRGFPLLPGGYGRSAYHTGSAPAYALRGEGYRLWDDRGHELIDANNNFTTLVHGNAHPELVEAARRAMSNGSCWGIPNVDEWELAELLLDRLPGLDQVRFTNSGTEAVMSAIRVARVVTGRDGVVMTRGGYHGSSDVALCAGAESARGVPESVVRDVSLVPLNDIDVLRQTIEEHPRRHAAIVIDLLPNRAGLIPVSREFLHSARELADRHGILLVIDEVISLRLGAHGLSGEHGIVPDLLTAGKLIGGGFPVGAVAGVEEVMRVLDPHRPGSIPHSGTFSGNPVSMAAGAQALRLLTPAEVSRLNRLGDEARRAVAARVAPWGWEARGLGSLLRVFPAGATHIDAHTGHRLWWAAYDRGLLLSSANLAALSTPMTSEVVADLADRLADAVASLGGTTG</sequence>
<accession>A0A7X6AWF8</accession>
<proteinExistence type="inferred from homology"/>
<evidence type="ECO:0000256" key="1">
    <source>
        <dbReference type="ARBA" id="ARBA00001933"/>
    </source>
</evidence>
<dbReference type="GO" id="GO:0030170">
    <property type="term" value="F:pyridoxal phosphate binding"/>
    <property type="evidence" value="ECO:0007669"/>
    <property type="project" value="InterPro"/>
</dbReference>
<dbReference type="EC" id="5.4.3.8" evidence="4"/>
<dbReference type="InterPro" id="IPR015424">
    <property type="entry name" value="PyrdxlP-dep_Trfase"/>
</dbReference>
<dbReference type="EMBL" id="JAALLH010000001">
    <property type="protein sequence ID" value="NIY63907.1"/>
    <property type="molecule type" value="Genomic_DNA"/>
</dbReference>
<dbReference type="PANTHER" id="PTHR43713">
    <property type="entry name" value="GLUTAMATE-1-SEMIALDEHYDE 2,1-AMINOMUTASE"/>
    <property type="match status" value="1"/>
</dbReference>
<name>A0A7X6AWF8_STRMQ</name>
<comment type="cofactor">
    <cofactor evidence="1">
        <name>pyridoxal 5'-phosphate</name>
        <dbReference type="ChEBI" id="CHEBI:597326"/>
    </cofactor>
</comment>
<dbReference type="PANTHER" id="PTHR43713:SF3">
    <property type="entry name" value="GLUTAMATE-1-SEMIALDEHYDE 2,1-AMINOMUTASE 1, CHLOROPLASTIC-RELATED"/>
    <property type="match status" value="1"/>
</dbReference>
<dbReference type="GO" id="GO:0008483">
    <property type="term" value="F:transaminase activity"/>
    <property type="evidence" value="ECO:0007669"/>
    <property type="project" value="InterPro"/>
</dbReference>
<dbReference type="GO" id="GO:0042286">
    <property type="term" value="F:glutamate-1-semialdehyde 2,1-aminomutase activity"/>
    <property type="evidence" value="ECO:0007669"/>
    <property type="project" value="UniProtKB-EC"/>
</dbReference>
<evidence type="ECO:0000256" key="2">
    <source>
        <dbReference type="ARBA" id="ARBA00022898"/>
    </source>
</evidence>
<evidence type="ECO:0000256" key="3">
    <source>
        <dbReference type="RuleBase" id="RU003560"/>
    </source>
</evidence>
<dbReference type="InterPro" id="IPR005814">
    <property type="entry name" value="Aminotrans_3"/>
</dbReference>
<protein>
    <submittedName>
        <fullName evidence="4">Glutamate-1-semialdehyde 2,1-aminomutase</fullName>
        <ecNumber evidence="4">5.4.3.8</ecNumber>
    </submittedName>
</protein>
<keyword evidence="2 3" id="KW-0663">Pyridoxal phosphate</keyword>
<dbReference type="SUPFAM" id="SSF53383">
    <property type="entry name" value="PLP-dependent transferases"/>
    <property type="match status" value="1"/>
</dbReference>
<dbReference type="AlphaFoldDB" id="A0A7X6AWF8"/>
<comment type="caution">
    <text evidence="4">The sequence shown here is derived from an EMBL/GenBank/DDBJ whole genome shotgun (WGS) entry which is preliminary data.</text>
</comment>
<gene>
    <name evidence="4" type="ORF">SMALB_1852</name>
</gene>
<dbReference type="Pfam" id="PF00202">
    <property type="entry name" value="Aminotran_3"/>
    <property type="match status" value="1"/>
</dbReference>
<organism evidence="4 5">
    <name type="scientific">Streptomyces malaysiensis</name>
    <dbReference type="NCBI Taxonomy" id="92644"/>
    <lineage>
        <taxon>Bacteria</taxon>
        <taxon>Bacillati</taxon>
        <taxon>Actinomycetota</taxon>
        <taxon>Actinomycetes</taxon>
        <taxon>Kitasatosporales</taxon>
        <taxon>Streptomycetaceae</taxon>
        <taxon>Streptomyces</taxon>
        <taxon>Streptomyces violaceusniger group</taxon>
    </lineage>
</organism>
<dbReference type="InterPro" id="IPR015422">
    <property type="entry name" value="PyrdxlP-dep_Trfase_small"/>
</dbReference>
<evidence type="ECO:0000313" key="4">
    <source>
        <dbReference type="EMBL" id="NIY63907.1"/>
    </source>
</evidence>
<reference evidence="4 5" key="1">
    <citation type="submission" date="2020-02" db="EMBL/GenBank/DDBJ databases">
        <title>Streptomyces malaysiensis DSM14702 (JHCC583434, PFL_A843) Genome sequencing and assembly.</title>
        <authorList>
            <person name="Samborskyy M."/>
        </authorList>
    </citation>
    <scope>NUCLEOTIDE SEQUENCE [LARGE SCALE GENOMIC DNA]</scope>
    <source>
        <strain evidence="4 5">DSM 14702</strain>
    </source>
</reference>